<name>A0A2M9FW32_9PROT</name>
<dbReference type="InterPro" id="IPR042099">
    <property type="entry name" value="ANL_N_sf"/>
</dbReference>
<feature type="region of interest" description="Disordered" evidence="1">
    <location>
        <begin position="479"/>
        <end position="512"/>
    </location>
</feature>
<proteinExistence type="predicted"/>
<dbReference type="InterPro" id="IPR050237">
    <property type="entry name" value="ATP-dep_AMP-bd_enzyme"/>
</dbReference>
<protein>
    <submittedName>
        <fullName evidence="4">AMP-dependent synthetase</fullName>
    </submittedName>
</protein>
<dbReference type="GO" id="GO:0016877">
    <property type="term" value="F:ligase activity, forming carbon-sulfur bonds"/>
    <property type="evidence" value="ECO:0007669"/>
    <property type="project" value="UniProtKB-ARBA"/>
</dbReference>
<evidence type="ECO:0000256" key="1">
    <source>
        <dbReference type="SAM" id="MobiDB-lite"/>
    </source>
</evidence>
<feature type="domain" description="AMP-dependent synthetase/ligase" evidence="2">
    <location>
        <begin position="9"/>
        <end position="365"/>
    </location>
</feature>
<dbReference type="InterPro" id="IPR000873">
    <property type="entry name" value="AMP-dep_synth/lig_dom"/>
</dbReference>
<dbReference type="RefSeq" id="WP_109792413.1">
    <property type="nucleotide sequence ID" value="NZ_PHIG01000059.1"/>
</dbReference>
<gene>
    <name evidence="4" type="ORF">CVT23_20885</name>
</gene>
<dbReference type="Gene3D" id="3.40.50.12780">
    <property type="entry name" value="N-terminal domain of ligase-like"/>
    <property type="match status" value="1"/>
</dbReference>
<feature type="domain" description="AMP-binding enzyme C-terminal" evidence="3">
    <location>
        <begin position="415"/>
        <end position="491"/>
    </location>
</feature>
<dbReference type="InterPro" id="IPR025110">
    <property type="entry name" value="AMP-bd_C"/>
</dbReference>
<dbReference type="PANTHER" id="PTHR43767">
    <property type="entry name" value="LONG-CHAIN-FATTY-ACID--COA LIGASE"/>
    <property type="match status" value="1"/>
</dbReference>
<keyword evidence="5" id="KW-1185">Reference proteome</keyword>
<organism evidence="4 5">
    <name type="scientific">Minwuia thermotolerans</name>
    <dbReference type="NCBI Taxonomy" id="2056226"/>
    <lineage>
        <taxon>Bacteria</taxon>
        <taxon>Pseudomonadati</taxon>
        <taxon>Pseudomonadota</taxon>
        <taxon>Alphaproteobacteria</taxon>
        <taxon>Minwuiales</taxon>
        <taxon>Minwuiaceae</taxon>
        <taxon>Minwuia</taxon>
    </lineage>
</organism>
<dbReference type="EMBL" id="PHIG01000059">
    <property type="protein sequence ID" value="PJK27670.1"/>
    <property type="molecule type" value="Genomic_DNA"/>
</dbReference>
<sequence length="512" mass="56494">MDMRTLMARSARFYSDREAVVWRDRRLTFGEAWKRGLRLANALLGMGLKPGDRVGVLEDNSVEASDMFLGAAAANLVRVPLYPRNARETHVHMLSHTDCRVLVVSGNHAAEAAGLEDEVPSLERVLIRDENYEDWLAQQDDSDPGVEADADDLFIIRHTGGTTGLPKGVAYTHRAWLAAGRDWHYLFPPIVPGDKCLHIGPISHASGYSFVPVWLGGGCNVLLDHFDPGDTLDIMEQEEISIMFAVPTMVNMLVHHPGVGRRNFPKLKCMQIGAAPITETTALKAHEIFGHRLWQVYGQTEAVPITVMGPDQWFAEVEGSNPLQACGMPLPFADLKICDGDGNEVPLGEEGELVARCDGQMTGFWKDPEVTAERMIDGWVRTGDIGRIDENGYVYMLDRAGDMIVSGGFNIYPAEIENALASHPAVIEAAVFGIPSERWGESPMAICVTNGTTPVTEEELIQLCADRLGSYKRPAKIELQTDPLPRSPVGKVKRKDLREPHWRGQSRRVAGN</sequence>
<dbReference type="PANTHER" id="PTHR43767:SF7">
    <property type="entry name" value="MEDIUM_LONG-CHAIN-FATTY-ACID--COA LIGASE FADD8"/>
    <property type="match status" value="1"/>
</dbReference>
<dbReference type="OrthoDB" id="9803968at2"/>
<reference evidence="4 5" key="1">
    <citation type="submission" date="2017-11" db="EMBL/GenBank/DDBJ databases">
        <title>Draft genome sequence of Rhizobiales bacterium SY3-13.</title>
        <authorList>
            <person name="Sun C."/>
        </authorList>
    </citation>
    <scope>NUCLEOTIDE SEQUENCE [LARGE SCALE GENOMIC DNA]</scope>
    <source>
        <strain evidence="4 5">SY3-13</strain>
    </source>
</reference>
<dbReference type="PROSITE" id="PS00455">
    <property type="entry name" value="AMP_BINDING"/>
    <property type="match status" value="1"/>
</dbReference>
<dbReference type="AlphaFoldDB" id="A0A2M9FW32"/>
<dbReference type="Pfam" id="PF13193">
    <property type="entry name" value="AMP-binding_C"/>
    <property type="match status" value="1"/>
</dbReference>
<evidence type="ECO:0000313" key="5">
    <source>
        <dbReference type="Proteomes" id="UP000229498"/>
    </source>
</evidence>
<evidence type="ECO:0000313" key="4">
    <source>
        <dbReference type="EMBL" id="PJK27670.1"/>
    </source>
</evidence>
<dbReference type="Pfam" id="PF00501">
    <property type="entry name" value="AMP-binding"/>
    <property type="match status" value="1"/>
</dbReference>
<dbReference type="InterPro" id="IPR045851">
    <property type="entry name" value="AMP-bd_C_sf"/>
</dbReference>
<accession>A0A2M9FW32</accession>
<evidence type="ECO:0000259" key="2">
    <source>
        <dbReference type="Pfam" id="PF00501"/>
    </source>
</evidence>
<dbReference type="Gene3D" id="3.30.300.30">
    <property type="match status" value="1"/>
</dbReference>
<dbReference type="SUPFAM" id="SSF56801">
    <property type="entry name" value="Acetyl-CoA synthetase-like"/>
    <property type="match status" value="1"/>
</dbReference>
<evidence type="ECO:0000259" key="3">
    <source>
        <dbReference type="Pfam" id="PF13193"/>
    </source>
</evidence>
<dbReference type="Proteomes" id="UP000229498">
    <property type="component" value="Unassembled WGS sequence"/>
</dbReference>
<comment type="caution">
    <text evidence="4">The sequence shown here is derived from an EMBL/GenBank/DDBJ whole genome shotgun (WGS) entry which is preliminary data.</text>
</comment>
<dbReference type="InterPro" id="IPR020845">
    <property type="entry name" value="AMP-binding_CS"/>
</dbReference>